<feature type="domain" description="DUF7595" evidence="2">
    <location>
        <begin position="98"/>
        <end position="299"/>
    </location>
</feature>
<dbReference type="CDD" id="cd09917">
    <property type="entry name" value="F-box_SF"/>
    <property type="match status" value="1"/>
</dbReference>
<reference evidence="3 4" key="1">
    <citation type="submission" date="2016-09" db="EMBL/GenBank/DDBJ databases">
        <title>The draft genome of Dichanthelium oligosanthes: A C3 panicoid grass species.</title>
        <authorList>
            <person name="Studer A.J."/>
            <person name="Schnable J.C."/>
            <person name="Brutnell T.P."/>
        </authorList>
    </citation>
    <scope>NUCLEOTIDE SEQUENCE [LARGE SCALE GENOMIC DNA]</scope>
    <source>
        <strain evidence="4">cv. Kellogg 1175</strain>
        <tissue evidence="3">Leaf</tissue>
    </source>
</reference>
<sequence length="314" mass="34402">MAGGGDVPGPRAQAARGGRRKHQTPSLPLDIVLEIAARSDPTTLVRCAATCGDVRRRAVACASGTPTASSRPSCAATWRLLTAADGFPPRPDGKTARRYKPVSSCDGLLLVRTTDWEPPRDDLRVCDPATGGSQTLPPEPKFPGPAQQFWEPIWGKYTEIRAPHLHGRSLLQGGRPLVAGGEVHWLCVTRSGGYVLKLHIRTAQVMVTTLPVSFPCSGRGIDYLLATAKAAGDLMVLVADSKKISAWVQQTKPMAKWKQRPQVVMENEEMPAFRNTRRLGSFHVQLHWFPERSGLILFSSHDGEFWLDLRSTEI</sequence>
<dbReference type="EMBL" id="LWDX02061313">
    <property type="protein sequence ID" value="OEL17019.1"/>
    <property type="molecule type" value="Genomic_DNA"/>
</dbReference>
<evidence type="ECO:0000313" key="4">
    <source>
        <dbReference type="Proteomes" id="UP000095767"/>
    </source>
</evidence>
<dbReference type="AlphaFoldDB" id="A0A1E5UVU7"/>
<gene>
    <name evidence="3" type="ORF">BAE44_0021963</name>
</gene>
<evidence type="ECO:0000313" key="3">
    <source>
        <dbReference type="EMBL" id="OEL17019.1"/>
    </source>
</evidence>
<comment type="caution">
    <text evidence="3">The sequence shown here is derived from an EMBL/GenBank/DDBJ whole genome shotgun (WGS) entry which is preliminary data.</text>
</comment>
<protein>
    <recommendedName>
        <fullName evidence="2">DUF7595 domain-containing protein</fullName>
    </recommendedName>
</protein>
<feature type="non-terminal residue" evidence="3">
    <location>
        <position position="314"/>
    </location>
</feature>
<dbReference type="PANTHER" id="PTHR35828">
    <property type="entry name" value="OS08G0203800 PROTEIN-RELATED"/>
    <property type="match status" value="1"/>
</dbReference>
<keyword evidence="4" id="KW-1185">Reference proteome</keyword>
<dbReference type="OrthoDB" id="620691at2759"/>
<proteinExistence type="predicted"/>
<accession>A0A1E5UVU7</accession>
<evidence type="ECO:0000259" key="2">
    <source>
        <dbReference type="Pfam" id="PF24523"/>
    </source>
</evidence>
<feature type="region of interest" description="Disordered" evidence="1">
    <location>
        <begin position="1"/>
        <end position="25"/>
    </location>
</feature>
<dbReference type="Pfam" id="PF24523">
    <property type="entry name" value="DUF7595"/>
    <property type="match status" value="1"/>
</dbReference>
<dbReference type="Proteomes" id="UP000095767">
    <property type="component" value="Unassembled WGS sequence"/>
</dbReference>
<evidence type="ECO:0000256" key="1">
    <source>
        <dbReference type="SAM" id="MobiDB-lite"/>
    </source>
</evidence>
<organism evidence="3 4">
    <name type="scientific">Dichanthelium oligosanthes</name>
    <dbReference type="NCBI Taxonomy" id="888268"/>
    <lineage>
        <taxon>Eukaryota</taxon>
        <taxon>Viridiplantae</taxon>
        <taxon>Streptophyta</taxon>
        <taxon>Embryophyta</taxon>
        <taxon>Tracheophyta</taxon>
        <taxon>Spermatophyta</taxon>
        <taxon>Magnoliopsida</taxon>
        <taxon>Liliopsida</taxon>
        <taxon>Poales</taxon>
        <taxon>Poaceae</taxon>
        <taxon>PACMAD clade</taxon>
        <taxon>Panicoideae</taxon>
        <taxon>Panicodae</taxon>
        <taxon>Paniceae</taxon>
        <taxon>Dichantheliinae</taxon>
        <taxon>Dichanthelium</taxon>
    </lineage>
</organism>
<dbReference type="PANTHER" id="PTHR35828:SF23">
    <property type="entry name" value="F-BOX DOMAIN-CONTAINING PROTEIN"/>
    <property type="match status" value="1"/>
</dbReference>
<name>A0A1E5UVU7_9POAL</name>
<dbReference type="InterPro" id="IPR056016">
    <property type="entry name" value="DUF7595"/>
</dbReference>